<accession>A0A238XFW8</accession>
<evidence type="ECO:0000256" key="4">
    <source>
        <dbReference type="ARBA" id="ARBA00022723"/>
    </source>
</evidence>
<dbReference type="InterPro" id="IPR022907">
    <property type="entry name" value="VapC_family"/>
</dbReference>
<evidence type="ECO:0000256" key="8">
    <source>
        <dbReference type="HAMAP-Rule" id="MF_00265"/>
    </source>
</evidence>
<dbReference type="AlphaFoldDB" id="A0A238XFW8"/>
<name>A0A238XFW8_9PSEU</name>
<keyword evidence="6 8" id="KW-0460">Magnesium</keyword>
<keyword evidence="4 8" id="KW-0479">Metal-binding</keyword>
<comment type="function">
    <text evidence="8">Toxic component of a toxin-antitoxin (TA) system. An RNase.</text>
</comment>
<feature type="binding site" evidence="8">
    <location>
        <position position="11"/>
    </location>
    <ligand>
        <name>Mg(2+)</name>
        <dbReference type="ChEBI" id="CHEBI:18420"/>
    </ligand>
</feature>
<evidence type="ECO:0000256" key="3">
    <source>
        <dbReference type="ARBA" id="ARBA00022722"/>
    </source>
</evidence>
<dbReference type="HAMAP" id="MF_00265">
    <property type="entry name" value="VapC_Nob1"/>
    <property type="match status" value="1"/>
</dbReference>
<keyword evidence="8" id="KW-0800">Toxin</keyword>
<dbReference type="GO" id="GO:0004540">
    <property type="term" value="F:RNA nuclease activity"/>
    <property type="evidence" value="ECO:0007669"/>
    <property type="project" value="InterPro"/>
</dbReference>
<dbReference type="CDD" id="cd18732">
    <property type="entry name" value="PIN_MtVapC4-C5_like"/>
    <property type="match status" value="1"/>
</dbReference>
<dbReference type="OrthoDB" id="9804823at2"/>
<dbReference type="PANTHER" id="PTHR33653">
    <property type="entry name" value="RIBONUCLEASE VAPC2"/>
    <property type="match status" value="1"/>
</dbReference>
<reference evidence="10 11" key="1">
    <citation type="submission" date="2017-06" db="EMBL/GenBank/DDBJ databases">
        <authorList>
            <person name="Kim H.J."/>
            <person name="Triplett B.A."/>
        </authorList>
    </citation>
    <scope>NUCLEOTIDE SEQUENCE [LARGE SCALE GENOMIC DNA]</scope>
    <source>
        <strain evidence="10 11">DSM 45207</strain>
    </source>
</reference>
<evidence type="ECO:0000313" key="11">
    <source>
        <dbReference type="Proteomes" id="UP000198348"/>
    </source>
</evidence>
<proteinExistence type="inferred from homology"/>
<sequence length="136" mass="14651">MTDAPAPVLMDTNVVIDLGVDLDPAMLPDGALHLSAITLAELTAGVAAAKTTDDQAARLRRLQWVETSFTPVPFDAEAARFYGHVFARVRAEGRQARRRLADLQIASIAGAHGWPLLTRNPVDFYGLDTLVTVTAI</sequence>
<dbReference type="PANTHER" id="PTHR33653:SF1">
    <property type="entry name" value="RIBONUCLEASE VAPC2"/>
    <property type="match status" value="1"/>
</dbReference>
<dbReference type="InterPro" id="IPR002716">
    <property type="entry name" value="PIN_dom"/>
</dbReference>
<dbReference type="Pfam" id="PF01850">
    <property type="entry name" value="PIN"/>
    <property type="match status" value="1"/>
</dbReference>
<evidence type="ECO:0000256" key="6">
    <source>
        <dbReference type="ARBA" id="ARBA00022842"/>
    </source>
</evidence>
<evidence type="ECO:0000256" key="7">
    <source>
        <dbReference type="ARBA" id="ARBA00038093"/>
    </source>
</evidence>
<feature type="binding site" evidence="8">
    <location>
        <position position="102"/>
    </location>
    <ligand>
        <name>Mg(2+)</name>
        <dbReference type="ChEBI" id="CHEBI:18420"/>
    </ligand>
</feature>
<protein>
    <recommendedName>
        <fullName evidence="8">Ribonuclease VapC</fullName>
        <shortName evidence="8">RNase VapC</shortName>
        <ecNumber evidence="8">3.1.-.-</ecNumber>
    </recommendedName>
    <alternativeName>
        <fullName evidence="8">Toxin VapC</fullName>
    </alternativeName>
</protein>
<keyword evidence="11" id="KW-1185">Reference proteome</keyword>
<gene>
    <name evidence="8" type="primary">vapC</name>
    <name evidence="10" type="ORF">SAMN06265360_110159</name>
</gene>
<dbReference type="InterPro" id="IPR029060">
    <property type="entry name" value="PIN-like_dom_sf"/>
</dbReference>
<organism evidence="10 11">
    <name type="scientific">Haloechinothrix alba</name>
    <dbReference type="NCBI Taxonomy" id="664784"/>
    <lineage>
        <taxon>Bacteria</taxon>
        <taxon>Bacillati</taxon>
        <taxon>Actinomycetota</taxon>
        <taxon>Actinomycetes</taxon>
        <taxon>Pseudonocardiales</taxon>
        <taxon>Pseudonocardiaceae</taxon>
        <taxon>Haloechinothrix</taxon>
    </lineage>
</organism>
<dbReference type="EC" id="3.1.-.-" evidence="8"/>
<keyword evidence="5 8" id="KW-0378">Hydrolase</keyword>
<evidence type="ECO:0000256" key="5">
    <source>
        <dbReference type="ARBA" id="ARBA00022801"/>
    </source>
</evidence>
<feature type="domain" description="PIN" evidence="9">
    <location>
        <begin position="9"/>
        <end position="121"/>
    </location>
</feature>
<dbReference type="InterPro" id="IPR050556">
    <property type="entry name" value="Type_II_TA_system_RNase"/>
</dbReference>
<dbReference type="GO" id="GO:0090729">
    <property type="term" value="F:toxin activity"/>
    <property type="evidence" value="ECO:0007669"/>
    <property type="project" value="UniProtKB-KW"/>
</dbReference>
<keyword evidence="2 8" id="KW-1277">Toxin-antitoxin system</keyword>
<dbReference type="GO" id="GO:0000287">
    <property type="term" value="F:magnesium ion binding"/>
    <property type="evidence" value="ECO:0007669"/>
    <property type="project" value="UniProtKB-UniRule"/>
</dbReference>
<comment type="cofactor">
    <cofactor evidence="1 8">
        <name>Mg(2+)</name>
        <dbReference type="ChEBI" id="CHEBI:18420"/>
    </cofactor>
</comment>
<dbReference type="EMBL" id="FZNW01000010">
    <property type="protein sequence ID" value="SNR57393.1"/>
    <property type="molecule type" value="Genomic_DNA"/>
</dbReference>
<dbReference type="SUPFAM" id="SSF88723">
    <property type="entry name" value="PIN domain-like"/>
    <property type="match status" value="1"/>
</dbReference>
<evidence type="ECO:0000259" key="9">
    <source>
        <dbReference type="Pfam" id="PF01850"/>
    </source>
</evidence>
<dbReference type="Proteomes" id="UP000198348">
    <property type="component" value="Unassembled WGS sequence"/>
</dbReference>
<evidence type="ECO:0000256" key="1">
    <source>
        <dbReference type="ARBA" id="ARBA00001946"/>
    </source>
</evidence>
<evidence type="ECO:0000256" key="2">
    <source>
        <dbReference type="ARBA" id="ARBA00022649"/>
    </source>
</evidence>
<dbReference type="GO" id="GO:0016787">
    <property type="term" value="F:hydrolase activity"/>
    <property type="evidence" value="ECO:0007669"/>
    <property type="project" value="UniProtKB-KW"/>
</dbReference>
<keyword evidence="3 8" id="KW-0540">Nuclease</keyword>
<dbReference type="Gene3D" id="3.40.50.1010">
    <property type="entry name" value="5'-nuclease"/>
    <property type="match status" value="1"/>
</dbReference>
<comment type="similarity">
    <text evidence="7 8">Belongs to the PINc/VapC protein family.</text>
</comment>
<evidence type="ECO:0000313" key="10">
    <source>
        <dbReference type="EMBL" id="SNR57393.1"/>
    </source>
</evidence>